<evidence type="ECO:0000313" key="1">
    <source>
        <dbReference type="EMBL" id="KAG7355217.1"/>
    </source>
</evidence>
<protein>
    <submittedName>
        <fullName evidence="1">Extracellular nuclease</fullName>
    </submittedName>
</protein>
<keyword evidence="2" id="KW-1185">Reference proteome</keyword>
<dbReference type="PANTHER" id="PTHR42834:SF1">
    <property type="entry name" value="ENDONUCLEASE_EXONUCLEASE_PHOSPHATASE FAMILY PROTEIN (AFU_ORTHOLOGUE AFUA_3G09210)"/>
    <property type="match status" value="1"/>
</dbReference>
<comment type="caution">
    <text evidence="1">The sequence shown here is derived from an EMBL/GenBank/DDBJ whole genome shotgun (WGS) entry which is preliminary data.</text>
</comment>
<dbReference type="CDD" id="cd10283">
    <property type="entry name" value="MnuA_DNase1-like"/>
    <property type="match status" value="1"/>
</dbReference>
<dbReference type="Proteomes" id="UP000693970">
    <property type="component" value="Unassembled WGS sequence"/>
</dbReference>
<gene>
    <name evidence="1" type="ORF">IV203_004573</name>
</gene>
<reference evidence="1" key="1">
    <citation type="journal article" date="2021" name="Sci. Rep.">
        <title>Diploid genomic architecture of Nitzschia inconspicua, an elite biomass production diatom.</title>
        <authorList>
            <person name="Oliver A."/>
            <person name="Podell S."/>
            <person name="Pinowska A."/>
            <person name="Traller J.C."/>
            <person name="Smith S.R."/>
            <person name="McClure R."/>
            <person name="Beliaev A."/>
            <person name="Bohutskyi P."/>
            <person name="Hill E.A."/>
            <person name="Rabines A."/>
            <person name="Zheng H."/>
            <person name="Allen L.Z."/>
            <person name="Kuo A."/>
            <person name="Grigoriev I.V."/>
            <person name="Allen A.E."/>
            <person name="Hazlebeck D."/>
            <person name="Allen E.E."/>
        </authorList>
    </citation>
    <scope>NUCLEOTIDE SEQUENCE</scope>
    <source>
        <strain evidence="1">Hildebrandi</strain>
    </source>
</reference>
<name>A0A9K3L4A7_9STRA</name>
<dbReference type="OrthoDB" id="47488at2759"/>
<dbReference type="PANTHER" id="PTHR42834">
    <property type="entry name" value="ENDONUCLEASE/EXONUCLEASE/PHOSPHATASE FAMILY PROTEIN (AFU_ORTHOLOGUE AFUA_3G09210)"/>
    <property type="match status" value="1"/>
</dbReference>
<accession>A0A9K3L4A7</accession>
<evidence type="ECO:0000313" key="2">
    <source>
        <dbReference type="Proteomes" id="UP000693970"/>
    </source>
</evidence>
<reference evidence="1" key="2">
    <citation type="submission" date="2021-04" db="EMBL/GenBank/DDBJ databases">
        <authorList>
            <person name="Podell S."/>
        </authorList>
    </citation>
    <scope>NUCLEOTIDE SEQUENCE</scope>
    <source>
        <strain evidence="1">Hildebrandi</strain>
    </source>
</reference>
<sequence length="502" mass="55201">MSKLGDKVVVTGIVQENFGNTVIEAQSVEIVSSGEDLPSYSEIELPMNLEAVEAMLVKFKQDLIITEQFNLDRFSEVGLYAGTERPYQFTQINDPSMSDIQAYLDELKSMSIIYEDGRDGSTNDVDYFDGFSPYSTATAPRMGDIIETLQGVLGYSFGAFRVRSIIDGSVSVTKKNERPEFPPNIGDGLRIATVLIDLVTALNTRLGGPVYSFVDPGREKVDVSDAISVGFIYKPSAYSVIGSPSILDDTVAATLGFSTAIFDGVDTNRAALAVTFESVIGEKCITIVNNHFKSKGASGSSGENADQGDGQGAWNVRRSLAAQAVIEWLKTNPTSAVCDREMIMGDLNAYAREDAVRVLLEAGYKNVKDEMDYSYVFDGQIGTLDYILVNENMDKDVENAGVWHVNEDEADALDYTLRFGRPATFFDGTVPWRSSDHSPVLVGLKKEKDEKKPRKKSVTFESVAERAAISITFYQMLEVSFTSASHRISPSERKDKLSRKQI</sequence>
<organism evidence="1 2">
    <name type="scientific">Nitzschia inconspicua</name>
    <dbReference type="NCBI Taxonomy" id="303405"/>
    <lineage>
        <taxon>Eukaryota</taxon>
        <taxon>Sar</taxon>
        <taxon>Stramenopiles</taxon>
        <taxon>Ochrophyta</taxon>
        <taxon>Bacillariophyta</taxon>
        <taxon>Bacillariophyceae</taxon>
        <taxon>Bacillariophycidae</taxon>
        <taxon>Bacillariales</taxon>
        <taxon>Bacillariaceae</taxon>
        <taxon>Nitzschia</taxon>
    </lineage>
</organism>
<proteinExistence type="predicted"/>
<dbReference type="AlphaFoldDB" id="A0A9K3L4A7"/>
<dbReference type="EMBL" id="JAGRRH010000016">
    <property type="protein sequence ID" value="KAG7355217.1"/>
    <property type="molecule type" value="Genomic_DNA"/>
</dbReference>